<dbReference type="Proteomes" id="UP001232536">
    <property type="component" value="Unassembled WGS sequence"/>
</dbReference>
<dbReference type="Pfam" id="PF00005">
    <property type="entry name" value="ABC_tran"/>
    <property type="match status" value="2"/>
</dbReference>
<dbReference type="PROSITE" id="PS00211">
    <property type="entry name" value="ABC_TRANSPORTER_1"/>
    <property type="match status" value="1"/>
</dbReference>
<proteinExistence type="predicted"/>
<evidence type="ECO:0000259" key="5">
    <source>
        <dbReference type="PROSITE" id="PS50893"/>
    </source>
</evidence>
<keyword evidence="7" id="KW-1185">Reference proteome</keyword>
<dbReference type="InterPro" id="IPR027417">
    <property type="entry name" value="P-loop_NTPase"/>
</dbReference>
<dbReference type="SUPFAM" id="SSF52540">
    <property type="entry name" value="P-loop containing nucleoside triphosphate hydrolases"/>
    <property type="match status" value="2"/>
</dbReference>
<evidence type="ECO:0000313" key="7">
    <source>
        <dbReference type="Proteomes" id="UP001232536"/>
    </source>
</evidence>
<dbReference type="InterPro" id="IPR017871">
    <property type="entry name" value="ABC_transporter-like_CS"/>
</dbReference>
<dbReference type="InterPro" id="IPR050107">
    <property type="entry name" value="ABC_carbohydrate_import_ATPase"/>
</dbReference>
<feature type="domain" description="ABC transporter" evidence="5">
    <location>
        <begin position="261"/>
        <end position="503"/>
    </location>
</feature>
<comment type="caution">
    <text evidence="6">The sequence shown here is derived from an EMBL/GenBank/DDBJ whole genome shotgun (WGS) entry which is preliminary data.</text>
</comment>
<dbReference type="InterPro" id="IPR003593">
    <property type="entry name" value="AAA+_ATPase"/>
</dbReference>
<organism evidence="6 7">
    <name type="scientific">Actinotalea lenta</name>
    <dbReference type="NCBI Taxonomy" id="3064654"/>
    <lineage>
        <taxon>Bacteria</taxon>
        <taxon>Bacillati</taxon>
        <taxon>Actinomycetota</taxon>
        <taxon>Actinomycetes</taxon>
        <taxon>Micrococcales</taxon>
        <taxon>Cellulomonadaceae</taxon>
        <taxon>Actinotalea</taxon>
    </lineage>
</organism>
<evidence type="ECO:0000313" key="6">
    <source>
        <dbReference type="EMBL" id="MDO8108629.1"/>
    </source>
</evidence>
<dbReference type="EMBL" id="JAUQYP010000002">
    <property type="protein sequence ID" value="MDO8108629.1"/>
    <property type="molecule type" value="Genomic_DNA"/>
</dbReference>
<sequence length="509" mass="55405">MTESEPLISMTGIVKRFGTVVALRGVDFELMPGEVHGLLGQNGAGKTTLIKVLAGIEAADAGEFRIAGERVHLSGVADSKARGISVVHQSLSLVPTLTVADNIFLGSESVRAGHLLDRRRMEVRAAEVLEHYGIPLRPSQPVSTLTFAYRQLLEIAKALAADSRVLILDEPTSSLTKAEEPILFGAVREVSRRGIGVIYVSHRLSEIMELTDRVTVFRDGANVGSFGTSQTSIPELVESIVGSRLDKLDTNRAGSRTEGDPKPEVLSLRDVHSPGVHGACLAVAAGDVVGLVGTTGSGRTEILETIFGARPIRRGFVTYRGESFAPRSIHDAIAKGIKLVPEDRHRWGLVLGHSIERNIAMANLPRWRRWRFLFRGDESRSGAEGVRQRLKIKAPSIDVRVEDLSGGNQQKVVIGKWLDGGTELLLLDEPTAGVDVGARADIYRIILQLADEGKAVVVSSSDYDELLQLCSSFVFIADGRVSSPIDRADVVDERDLHRRLEEARKEFSR</sequence>
<feature type="domain" description="ABC transporter" evidence="5">
    <location>
        <begin position="8"/>
        <end position="244"/>
    </location>
</feature>
<evidence type="ECO:0000256" key="4">
    <source>
        <dbReference type="ARBA" id="ARBA00022840"/>
    </source>
</evidence>
<evidence type="ECO:0000256" key="1">
    <source>
        <dbReference type="ARBA" id="ARBA00022448"/>
    </source>
</evidence>
<dbReference type="PROSITE" id="PS50893">
    <property type="entry name" value="ABC_TRANSPORTER_2"/>
    <property type="match status" value="2"/>
</dbReference>
<keyword evidence="1" id="KW-0813">Transport</keyword>
<keyword evidence="3" id="KW-0547">Nucleotide-binding</keyword>
<dbReference type="PANTHER" id="PTHR43790:SF9">
    <property type="entry name" value="GALACTOFURANOSE TRANSPORTER ATP-BINDING PROTEIN YTFR"/>
    <property type="match status" value="1"/>
</dbReference>
<dbReference type="SMART" id="SM00382">
    <property type="entry name" value="AAA"/>
    <property type="match status" value="2"/>
</dbReference>
<keyword evidence="4 6" id="KW-0067">ATP-binding</keyword>
<accession>A0ABT9DCJ6</accession>
<dbReference type="RefSeq" id="WP_304602320.1">
    <property type="nucleotide sequence ID" value="NZ_JAUQYP010000002.1"/>
</dbReference>
<protein>
    <submittedName>
        <fullName evidence="6">Sugar ABC transporter ATP-binding protein</fullName>
    </submittedName>
</protein>
<dbReference type="GO" id="GO:0005524">
    <property type="term" value="F:ATP binding"/>
    <property type="evidence" value="ECO:0007669"/>
    <property type="project" value="UniProtKB-KW"/>
</dbReference>
<evidence type="ECO:0000256" key="3">
    <source>
        <dbReference type="ARBA" id="ARBA00022741"/>
    </source>
</evidence>
<dbReference type="CDD" id="cd03215">
    <property type="entry name" value="ABC_Carb_Monos_II"/>
    <property type="match status" value="1"/>
</dbReference>
<dbReference type="PANTHER" id="PTHR43790">
    <property type="entry name" value="CARBOHYDRATE TRANSPORT ATP-BINDING PROTEIN MG119-RELATED"/>
    <property type="match status" value="1"/>
</dbReference>
<dbReference type="Gene3D" id="3.40.50.300">
    <property type="entry name" value="P-loop containing nucleotide triphosphate hydrolases"/>
    <property type="match status" value="2"/>
</dbReference>
<name>A0ABT9DCJ6_9CELL</name>
<gene>
    <name evidence="6" type="ORF">Q6348_15630</name>
</gene>
<keyword evidence="2" id="KW-0677">Repeat</keyword>
<dbReference type="InterPro" id="IPR003439">
    <property type="entry name" value="ABC_transporter-like_ATP-bd"/>
</dbReference>
<dbReference type="CDD" id="cd03216">
    <property type="entry name" value="ABC_Carb_Monos_I"/>
    <property type="match status" value="1"/>
</dbReference>
<reference evidence="6 7" key="1">
    <citation type="submission" date="2023-07" db="EMBL/GenBank/DDBJ databases">
        <title>Description of novel actinomycetes strains, isolated from tidal flat sediment.</title>
        <authorList>
            <person name="Lu C."/>
        </authorList>
    </citation>
    <scope>NUCLEOTIDE SEQUENCE [LARGE SCALE GENOMIC DNA]</scope>
    <source>
        <strain evidence="6 7">SYSU T00b441</strain>
    </source>
</reference>
<evidence type="ECO:0000256" key="2">
    <source>
        <dbReference type="ARBA" id="ARBA00022737"/>
    </source>
</evidence>